<comment type="caution">
    <text evidence="1">The sequence shown here is derived from an EMBL/GenBank/DDBJ whole genome shotgun (WGS) entry which is preliminary data.</text>
</comment>
<accession>A0AAP5N393</accession>
<evidence type="ECO:0000313" key="1">
    <source>
        <dbReference type="EMBL" id="MDT2252254.1"/>
    </source>
</evidence>
<dbReference type="InterPro" id="IPR022555">
    <property type="entry name" value="DUF2577"/>
</dbReference>
<proteinExistence type="predicted"/>
<reference evidence="1" key="2">
    <citation type="submission" date="2023-03" db="EMBL/GenBank/DDBJ databases">
        <authorList>
            <person name="Obshta O."/>
            <person name="Zabrodski M.W."/>
            <person name="Soomro T."/>
            <person name="Wilson G."/>
            <person name="Masood F."/>
            <person name="Thebeau J."/>
            <person name="Bezerra Da Silva M.C."/>
            <person name="Raza F."/>
            <person name="Biganski S."/>
            <person name="Jose M."/>
            <person name="Camilli M."/>
            <person name="Kozii I.V."/>
            <person name="Kozii R.V."/>
            <person name="Simko E."/>
            <person name="Wood S.C."/>
        </authorList>
    </citation>
    <scope>NUCLEOTIDE SEQUENCE</scope>
    <source>
        <strain evidence="1">PL001</strain>
    </source>
</reference>
<name>A0AAP5N393_9BACL</name>
<organism evidence="1 2">
    <name type="scientific">Paenibacillus larvae</name>
    <dbReference type="NCBI Taxonomy" id="1464"/>
    <lineage>
        <taxon>Bacteria</taxon>
        <taxon>Bacillati</taxon>
        <taxon>Bacillota</taxon>
        <taxon>Bacilli</taxon>
        <taxon>Bacillales</taxon>
        <taxon>Paenibacillaceae</taxon>
        <taxon>Paenibacillus</taxon>
    </lineage>
</organism>
<dbReference type="EMBL" id="JARQGV010000004">
    <property type="protein sequence ID" value="MDT2252254.1"/>
    <property type="molecule type" value="Genomic_DNA"/>
</dbReference>
<protein>
    <submittedName>
        <fullName evidence="1">DUF2577 family protein</fullName>
    </submittedName>
</protein>
<dbReference type="Pfam" id="PF10844">
    <property type="entry name" value="DUF2577"/>
    <property type="match status" value="1"/>
</dbReference>
<sequence>MIVPEHVTGYQPTVEGQTIPVRQGLRKGDRVILLRAQGGHSFVILGKAV</sequence>
<dbReference type="RefSeq" id="WP_311974418.1">
    <property type="nucleotide sequence ID" value="NZ_JARQGV010000004.1"/>
</dbReference>
<dbReference type="Proteomes" id="UP001259239">
    <property type="component" value="Unassembled WGS sequence"/>
</dbReference>
<dbReference type="AlphaFoldDB" id="A0AAP5N393"/>
<gene>
    <name evidence="1" type="ORF">P7H09_13510</name>
</gene>
<evidence type="ECO:0000313" key="2">
    <source>
        <dbReference type="Proteomes" id="UP001259239"/>
    </source>
</evidence>
<reference evidence="1" key="1">
    <citation type="journal article" date="2023" name="J. Vet. Diagn. Invest.">
        <title>Oxytetracycline-resistant Paenibacillus larvae identified in commercial beekeeping operations in Saskatchewan using pooled honey sampling.</title>
        <authorList>
            <person name="Obshta O."/>
            <person name="Zabrodski M.W."/>
            <person name="Soomro T."/>
            <person name="Wilson G."/>
            <person name="Masood F."/>
            <person name="Thebeau J."/>
            <person name="Silva M.C.B."/>
            <person name="Biganski S."/>
            <person name="Kozii I.V."/>
            <person name="Koziy R.V."/>
            <person name="Raza M.F."/>
            <person name="Jose M.S."/>
            <person name="Simko E."/>
            <person name="Wood S.C."/>
        </authorList>
    </citation>
    <scope>NUCLEOTIDE SEQUENCE</scope>
    <source>
        <strain evidence="1">PL001</strain>
    </source>
</reference>